<reference evidence="4" key="1">
    <citation type="submission" date="2017-02" db="UniProtKB">
        <authorList>
            <consortium name="WormBaseParasite"/>
        </authorList>
    </citation>
    <scope>IDENTIFICATION</scope>
</reference>
<evidence type="ECO:0000313" key="2">
    <source>
        <dbReference type="EMBL" id="VDO11267.1"/>
    </source>
</evidence>
<reference evidence="2 3" key="2">
    <citation type="submission" date="2018-11" db="EMBL/GenBank/DDBJ databases">
        <authorList>
            <consortium name="Pathogen Informatics"/>
        </authorList>
    </citation>
    <scope>NUCLEOTIDE SEQUENCE [LARGE SCALE GENOMIC DNA]</scope>
    <source>
        <strain evidence="2 3">MHpl1</strain>
    </source>
</reference>
<dbReference type="SUPFAM" id="SSF51445">
    <property type="entry name" value="(Trans)glycosidases"/>
    <property type="match status" value="1"/>
</dbReference>
<dbReference type="PANTHER" id="PTHR23208:SF14">
    <property type="entry name" value="GLYCOSIDE HYDROLASE FAMILY 25 PROTEIN-RELATED"/>
    <property type="match status" value="1"/>
</dbReference>
<protein>
    <submittedName>
        <fullName evidence="4">CUB domain-containing protein</fullName>
    </submittedName>
</protein>
<evidence type="ECO:0000313" key="3">
    <source>
        <dbReference type="Proteomes" id="UP000268014"/>
    </source>
</evidence>
<feature type="signal peptide" evidence="1">
    <location>
        <begin position="1"/>
        <end position="16"/>
    </location>
</feature>
<evidence type="ECO:0000256" key="1">
    <source>
        <dbReference type="SAM" id="SignalP"/>
    </source>
</evidence>
<dbReference type="OMA" id="YKIAFIR"/>
<dbReference type="GO" id="GO:0045087">
    <property type="term" value="P:innate immune response"/>
    <property type="evidence" value="ECO:0007669"/>
    <property type="project" value="TreeGrafter"/>
</dbReference>
<dbReference type="EMBL" id="UZAF01002693">
    <property type="protein sequence ID" value="VDO11267.1"/>
    <property type="molecule type" value="Genomic_DNA"/>
</dbReference>
<name>A0A0N4VWV7_HAEPC</name>
<dbReference type="Proteomes" id="UP000268014">
    <property type="component" value="Unassembled WGS sequence"/>
</dbReference>
<sequence>MEKVVLLTVLILGCIAGPPIQQQSPSRGQSSQLLTTDYAVDISSQVPYSAFQCIYQNTYKIAFIRAYYPNNQGEIDPNVKDNIFSAESAGLGIEAYMVPQPKSNKSGAVQFDEMATNLEMSFILLNSVWIQVSGHFQSRTFCTTGLNTISK</sequence>
<keyword evidence="3" id="KW-1185">Reference proteome</keyword>
<accession>A0A0N4VWV7</accession>
<proteinExistence type="predicted"/>
<keyword evidence="1" id="KW-0732">Signal</keyword>
<dbReference type="InterPro" id="IPR017853">
    <property type="entry name" value="GH"/>
</dbReference>
<dbReference type="AlphaFoldDB" id="A0A0N4VWV7"/>
<dbReference type="PANTHER" id="PTHR23208">
    <property type="entry name" value="LYSOZYME PROTEIN"/>
    <property type="match status" value="1"/>
</dbReference>
<evidence type="ECO:0000313" key="4">
    <source>
        <dbReference type="WBParaSite" id="HPLM_0000177701-mRNA-1"/>
    </source>
</evidence>
<dbReference type="Gene3D" id="3.20.20.80">
    <property type="entry name" value="Glycosidases"/>
    <property type="match status" value="1"/>
</dbReference>
<dbReference type="InterPro" id="IPR051595">
    <property type="entry name" value="GH25_Enzymes"/>
</dbReference>
<organism evidence="4">
    <name type="scientific">Haemonchus placei</name>
    <name type="common">Barber's pole worm</name>
    <dbReference type="NCBI Taxonomy" id="6290"/>
    <lineage>
        <taxon>Eukaryota</taxon>
        <taxon>Metazoa</taxon>
        <taxon>Ecdysozoa</taxon>
        <taxon>Nematoda</taxon>
        <taxon>Chromadorea</taxon>
        <taxon>Rhabditida</taxon>
        <taxon>Rhabditina</taxon>
        <taxon>Rhabditomorpha</taxon>
        <taxon>Strongyloidea</taxon>
        <taxon>Trichostrongylidae</taxon>
        <taxon>Haemonchus</taxon>
    </lineage>
</organism>
<feature type="chain" id="PRO_5043123258" evidence="1">
    <location>
        <begin position="17"/>
        <end position="151"/>
    </location>
</feature>
<dbReference type="GO" id="GO:0007165">
    <property type="term" value="P:signal transduction"/>
    <property type="evidence" value="ECO:0007669"/>
    <property type="project" value="TreeGrafter"/>
</dbReference>
<dbReference type="OrthoDB" id="5816419at2759"/>
<dbReference type="WBParaSite" id="HPLM_0000177701-mRNA-1">
    <property type="protein sequence ID" value="HPLM_0000177701-mRNA-1"/>
    <property type="gene ID" value="HPLM_0000177701"/>
</dbReference>
<gene>
    <name evidence="2" type="ORF">HPLM_LOCUS1775</name>
</gene>